<dbReference type="AlphaFoldDB" id="A0AAE0SFH6"/>
<evidence type="ECO:0000256" key="8">
    <source>
        <dbReference type="PROSITE-ProRule" id="PRU00076"/>
    </source>
</evidence>
<feature type="signal peptide" evidence="9">
    <location>
        <begin position="1"/>
        <end position="32"/>
    </location>
</feature>
<dbReference type="GO" id="GO:0005112">
    <property type="term" value="F:Notch binding"/>
    <property type="evidence" value="ECO:0007669"/>
    <property type="project" value="TreeGrafter"/>
</dbReference>
<dbReference type="PROSITE" id="PS00010">
    <property type="entry name" value="ASX_HYDROXYL"/>
    <property type="match status" value="1"/>
</dbReference>
<dbReference type="GO" id="GO:0016020">
    <property type="term" value="C:membrane"/>
    <property type="evidence" value="ECO:0007669"/>
    <property type="project" value="UniProtKB-SubCell"/>
</dbReference>
<dbReference type="SMART" id="SM00179">
    <property type="entry name" value="EGF_CA"/>
    <property type="match status" value="3"/>
</dbReference>
<keyword evidence="3 9" id="KW-0732">Signal</keyword>
<dbReference type="FunFam" id="2.10.25.10:FF:000434">
    <property type="entry name" value="Predicted protein"/>
    <property type="match status" value="1"/>
</dbReference>
<dbReference type="FunFam" id="2.10.25.10:FF:000309">
    <property type="entry name" value="Uncharacterized protein, isoform A"/>
    <property type="match status" value="1"/>
</dbReference>
<dbReference type="EMBL" id="JAEAOA010002096">
    <property type="protein sequence ID" value="KAK3591097.1"/>
    <property type="molecule type" value="Genomic_DNA"/>
</dbReference>
<dbReference type="GO" id="GO:0007219">
    <property type="term" value="P:Notch signaling pathway"/>
    <property type="evidence" value="ECO:0007669"/>
    <property type="project" value="TreeGrafter"/>
</dbReference>
<dbReference type="PROSITE" id="PS00022">
    <property type="entry name" value="EGF_1"/>
    <property type="match status" value="3"/>
</dbReference>
<evidence type="ECO:0000256" key="1">
    <source>
        <dbReference type="ARBA" id="ARBA00004370"/>
    </source>
</evidence>
<comment type="subcellular location">
    <subcellularLocation>
        <location evidence="1">Membrane</location>
    </subcellularLocation>
</comment>
<comment type="caution">
    <text evidence="8">Lacks conserved residue(s) required for the propagation of feature annotation.</text>
</comment>
<evidence type="ECO:0000313" key="11">
    <source>
        <dbReference type="EMBL" id="KAK3591097.1"/>
    </source>
</evidence>
<feature type="disulfide bond" evidence="8">
    <location>
        <begin position="103"/>
        <end position="112"/>
    </location>
</feature>
<dbReference type="Proteomes" id="UP001195483">
    <property type="component" value="Unassembled WGS sequence"/>
</dbReference>
<dbReference type="CDD" id="cd00054">
    <property type="entry name" value="EGF_CA"/>
    <property type="match status" value="3"/>
</dbReference>
<feature type="disulfide bond" evidence="8">
    <location>
        <begin position="141"/>
        <end position="150"/>
    </location>
</feature>
<dbReference type="InterPro" id="IPR018097">
    <property type="entry name" value="EGF_Ca-bd_CS"/>
</dbReference>
<reference evidence="11" key="1">
    <citation type="journal article" date="2021" name="Genome Biol. Evol.">
        <title>A High-Quality Reference Genome for a Parasitic Bivalve with Doubly Uniparental Inheritance (Bivalvia: Unionida).</title>
        <authorList>
            <person name="Smith C.H."/>
        </authorList>
    </citation>
    <scope>NUCLEOTIDE SEQUENCE</scope>
    <source>
        <strain evidence="11">CHS0354</strain>
    </source>
</reference>
<evidence type="ECO:0000313" key="12">
    <source>
        <dbReference type="Proteomes" id="UP001195483"/>
    </source>
</evidence>
<dbReference type="PRINTS" id="PR00010">
    <property type="entry name" value="EGFBLOOD"/>
</dbReference>
<reference evidence="11" key="3">
    <citation type="submission" date="2023-05" db="EMBL/GenBank/DDBJ databases">
        <authorList>
            <person name="Smith C.H."/>
        </authorList>
    </citation>
    <scope>NUCLEOTIDE SEQUENCE</scope>
    <source>
        <strain evidence="11">CHS0354</strain>
        <tissue evidence="11">Mantle</tissue>
    </source>
</reference>
<protein>
    <recommendedName>
        <fullName evidence="10">EGF-like domain-containing protein</fullName>
    </recommendedName>
</protein>
<evidence type="ECO:0000256" key="7">
    <source>
        <dbReference type="ARBA" id="ARBA00023180"/>
    </source>
</evidence>
<feature type="domain" description="EGF-like" evidence="10">
    <location>
        <begin position="115"/>
        <end position="151"/>
    </location>
</feature>
<keyword evidence="6 8" id="KW-1015">Disulfide bond</keyword>
<organism evidence="11 12">
    <name type="scientific">Potamilus streckersoni</name>
    <dbReference type="NCBI Taxonomy" id="2493646"/>
    <lineage>
        <taxon>Eukaryota</taxon>
        <taxon>Metazoa</taxon>
        <taxon>Spiralia</taxon>
        <taxon>Lophotrochozoa</taxon>
        <taxon>Mollusca</taxon>
        <taxon>Bivalvia</taxon>
        <taxon>Autobranchia</taxon>
        <taxon>Heteroconchia</taxon>
        <taxon>Palaeoheterodonta</taxon>
        <taxon>Unionida</taxon>
        <taxon>Unionoidea</taxon>
        <taxon>Unionidae</taxon>
        <taxon>Ambleminae</taxon>
        <taxon>Lampsilini</taxon>
        <taxon>Potamilus</taxon>
    </lineage>
</organism>
<keyword evidence="4" id="KW-0677">Repeat</keyword>
<dbReference type="InterPro" id="IPR009030">
    <property type="entry name" value="Growth_fac_rcpt_cys_sf"/>
</dbReference>
<keyword evidence="7" id="KW-0325">Glycoprotein</keyword>
<dbReference type="Gene3D" id="2.10.25.10">
    <property type="entry name" value="Laminin"/>
    <property type="match status" value="3"/>
</dbReference>
<name>A0AAE0SFH6_9BIVA</name>
<comment type="caution">
    <text evidence="11">The sequence shown here is derived from an EMBL/GenBank/DDBJ whole genome shotgun (WGS) entry which is preliminary data.</text>
</comment>
<evidence type="ECO:0000256" key="3">
    <source>
        <dbReference type="ARBA" id="ARBA00022729"/>
    </source>
</evidence>
<keyword evidence="2 8" id="KW-0245">EGF-like domain</keyword>
<dbReference type="InterPro" id="IPR001881">
    <property type="entry name" value="EGF-like_Ca-bd_dom"/>
</dbReference>
<keyword evidence="5" id="KW-0472">Membrane</keyword>
<gene>
    <name evidence="11" type="ORF">CHS0354_035908</name>
</gene>
<evidence type="ECO:0000256" key="2">
    <source>
        <dbReference type="ARBA" id="ARBA00022536"/>
    </source>
</evidence>
<dbReference type="PANTHER" id="PTHR12916">
    <property type="entry name" value="CYTOCHROME C OXIDASE POLYPEPTIDE VIC-2"/>
    <property type="match status" value="1"/>
</dbReference>
<evidence type="ECO:0000256" key="6">
    <source>
        <dbReference type="ARBA" id="ARBA00023157"/>
    </source>
</evidence>
<evidence type="ECO:0000256" key="9">
    <source>
        <dbReference type="SAM" id="SignalP"/>
    </source>
</evidence>
<feature type="chain" id="PRO_5042292904" description="EGF-like domain-containing protein" evidence="9">
    <location>
        <begin position="33"/>
        <end position="160"/>
    </location>
</feature>
<dbReference type="SMART" id="SM00181">
    <property type="entry name" value="EGF"/>
    <property type="match status" value="3"/>
</dbReference>
<feature type="domain" description="EGF-like" evidence="10">
    <location>
        <begin position="77"/>
        <end position="113"/>
    </location>
</feature>
<dbReference type="InterPro" id="IPR000742">
    <property type="entry name" value="EGF"/>
</dbReference>
<evidence type="ECO:0000256" key="4">
    <source>
        <dbReference type="ARBA" id="ARBA00022737"/>
    </source>
</evidence>
<dbReference type="PROSITE" id="PS01187">
    <property type="entry name" value="EGF_CA"/>
    <property type="match status" value="1"/>
</dbReference>
<reference evidence="11" key="2">
    <citation type="journal article" date="2021" name="Genome Biol. Evol.">
        <title>Developing a high-quality reference genome for a parasitic bivalve with doubly uniparental inheritance (Bivalvia: Unionida).</title>
        <authorList>
            <person name="Smith C.H."/>
        </authorList>
    </citation>
    <scope>NUCLEOTIDE SEQUENCE</scope>
    <source>
        <strain evidence="11">CHS0354</strain>
        <tissue evidence="11">Mantle</tissue>
    </source>
</reference>
<dbReference type="Pfam" id="PF00008">
    <property type="entry name" value="EGF"/>
    <property type="match status" value="3"/>
</dbReference>
<dbReference type="PROSITE" id="PS01186">
    <property type="entry name" value="EGF_2"/>
    <property type="match status" value="2"/>
</dbReference>
<dbReference type="InterPro" id="IPR000152">
    <property type="entry name" value="EGF-type_Asp/Asn_hydroxyl_site"/>
</dbReference>
<evidence type="ECO:0000259" key="10">
    <source>
        <dbReference type="PROSITE" id="PS50026"/>
    </source>
</evidence>
<accession>A0AAE0SFH6</accession>
<dbReference type="PANTHER" id="PTHR12916:SF9">
    <property type="entry name" value="NEUROGENIC LOCUS NOTCH HOMOLOG PROTEIN 1-RELATED"/>
    <property type="match status" value="1"/>
</dbReference>
<dbReference type="SUPFAM" id="SSF57184">
    <property type="entry name" value="Growth factor receptor domain"/>
    <property type="match status" value="1"/>
</dbReference>
<proteinExistence type="predicted"/>
<dbReference type="GO" id="GO:0005509">
    <property type="term" value="F:calcium ion binding"/>
    <property type="evidence" value="ECO:0007669"/>
    <property type="project" value="InterPro"/>
</dbReference>
<dbReference type="FunFam" id="2.10.25.10:FF:000066">
    <property type="entry name" value="FAT atypical cadherin 4"/>
    <property type="match status" value="1"/>
</dbReference>
<evidence type="ECO:0000256" key="5">
    <source>
        <dbReference type="ARBA" id="ARBA00023136"/>
    </source>
</evidence>
<feature type="domain" description="EGF-like" evidence="10">
    <location>
        <begin position="39"/>
        <end position="75"/>
    </location>
</feature>
<feature type="disulfide bond" evidence="8">
    <location>
        <begin position="65"/>
        <end position="74"/>
    </location>
</feature>
<dbReference type="PROSITE" id="PS50026">
    <property type="entry name" value="EGF_3"/>
    <property type="match status" value="3"/>
</dbReference>
<keyword evidence="12" id="KW-1185">Reference proteome</keyword>
<sequence length="160" mass="17531">MKHTRRRLKAVIMLFCLCLFAGLLLLVNSNKASEFFQAGHQYCDINPCKHGGTCISYGNSYTCICKSGYFGVNCHLDYLHCENNPCQHGGTCMSHGSSYTCQCKQGHYGVNCHLDIDECKSGPCQNGGTCKDQENGYICECGPGYSGTYCEMVNSTNGNV</sequence>